<dbReference type="InterPro" id="IPR020053">
    <property type="entry name" value="Ribosome-bd_factorA_CS"/>
</dbReference>
<dbReference type="SUPFAM" id="SSF89919">
    <property type="entry name" value="Ribosome-binding factor A, RbfA"/>
    <property type="match status" value="1"/>
</dbReference>
<dbReference type="Proteomes" id="UP000194903">
    <property type="component" value="Unassembled WGS sequence"/>
</dbReference>
<dbReference type="PROSITE" id="PS01319">
    <property type="entry name" value="RBFA"/>
    <property type="match status" value="1"/>
</dbReference>
<protein>
    <recommendedName>
        <fullName evidence="2">Ribosome-binding factor A</fullName>
    </recommendedName>
</protein>
<reference evidence="3 4" key="1">
    <citation type="submission" date="2017-05" db="EMBL/GenBank/DDBJ databases">
        <title>Butyricicoccus porcorum sp. nov. a butyrate-producing bacterium from the swine intestinal tract.</title>
        <authorList>
            <person name="Trachsel J."/>
            <person name="Humphrey S."/>
            <person name="Allen H.K."/>
        </authorList>
    </citation>
    <scope>NUCLEOTIDE SEQUENCE [LARGE SCALE GENOMIC DNA]</scope>
    <source>
        <strain evidence="3">BB10</strain>
    </source>
</reference>
<keyword evidence="1 2" id="KW-0690">Ribosome biogenesis</keyword>
<dbReference type="Pfam" id="PF02033">
    <property type="entry name" value="RBFA"/>
    <property type="match status" value="1"/>
</dbReference>
<dbReference type="NCBIfam" id="TIGR00082">
    <property type="entry name" value="rbfA"/>
    <property type="match status" value="1"/>
</dbReference>
<proteinExistence type="inferred from homology"/>
<dbReference type="InterPro" id="IPR023799">
    <property type="entry name" value="RbfA_dom_sf"/>
</dbReference>
<sequence>MSQRSERISEEFQKALSECIRTLKDPRVHEAMVSVTRCEVTGDLRYAKAYISVYGSDQQKKDVMRGLKSASGFLRRNVAAKIQLRYAPEILFTLDESITHGAHINAVLHELEEEGKL</sequence>
<dbReference type="OrthoDB" id="307788at2"/>
<organism evidence="3 4">
    <name type="scientific">Butyricicoccus porcorum</name>
    <dbReference type="NCBI Taxonomy" id="1945634"/>
    <lineage>
        <taxon>Bacteria</taxon>
        <taxon>Bacillati</taxon>
        <taxon>Bacillota</taxon>
        <taxon>Clostridia</taxon>
        <taxon>Eubacteriales</taxon>
        <taxon>Butyricicoccaceae</taxon>
        <taxon>Butyricicoccus</taxon>
    </lineage>
</organism>
<comment type="function">
    <text evidence="2">One of several proteins that assist in the late maturation steps of the functional core of the 30S ribosomal subunit. Associates with free 30S ribosomal subunits (but not with 30S subunits that are part of 70S ribosomes or polysomes). Required for efficient processing of 16S rRNA. May interact with the 5'-terminal helix region of 16S rRNA.</text>
</comment>
<dbReference type="PANTHER" id="PTHR33515">
    <property type="entry name" value="RIBOSOME-BINDING FACTOR A, CHLOROPLASTIC-RELATED"/>
    <property type="match status" value="1"/>
</dbReference>
<comment type="subunit">
    <text evidence="2">Monomer. Binds 30S ribosomal subunits, but not 50S ribosomal subunits or 70S ribosomes.</text>
</comment>
<evidence type="ECO:0000256" key="2">
    <source>
        <dbReference type="HAMAP-Rule" id="MF_00003"/>
    </source>
</evidence>
<dbReference type="PANTHER" id="PTHR33515:SF1">
    <property type="entry name" value="RIBOSOME-BINDING FACTOR A, CHLOROPLASTIC-RELATED"/>
    <property type="match status" value="1"/>
</dbReference>
<dbReference type="EMBL" id="NHOC01000019">
    <property type="protein sequence ID" value="OUM19396.1"/>
    <property type="molecule type" value="Genomic_DNA"/>
</dbReference>
<keyword evidence="4" id="KW-1185">Reference proteome</keyword>
<name>A0A252F0Q2_9FIRM</name>
<accession>A0A252F0Q2</accession>
<keyword evidence="2" id="KW-0963">Cytoplasm</keyword>
<evidence type="ECO:0000313" key="4">
    <source>
        <dbReference type="Proteomes" id="UP000194903"/>
    </source>
</evidence>
<evidence type="ECO:0000256" key="1">
    <source>
        <dbReference type="ARBA" id="ARBA00022517"/>
    </source>
</evidence>
<comment type="caution">
    <text evidence="3">The sequence shown here is derived from an EMBL/GenBank/DDBJ whole genome shotgun (WGS) entry which is preliminary data.</text>
</comment>
<dbReference type="HAMAP" id="MF_00003">
    <property type="entry name" value="RbfA"/>
    <property type="match status" value="1"/>
</dbReference>
<dbReference type="InterPro" id="IPR000238">
    <property type="entry name" value="RbfA"/>
</dbReference>
<dbReference type="AlphaFoldDB" id="A0A252F0Q2"/>
<gene>
    <name evidence="2" type="primary">rbfA</name>
    <name evidence="3" type="ORF">CBW42_13200</name>
</gene>
<comment type="similarity">
    <text evidence="2">Belongs to the RbfA family.</text>
</comment>
<dbReference type="GO" id="GO:0005829">
    <property type="term" value="C:cytosol"/>
    <property type="evidence" value="ECO:0007669"/>
    <property type="project" value="TreeGrafter"/>
</dbReference>
<comment type="subcellular location">
    <subcellularLocation>
        <location evidence="2">Cytoplasm</location>
    </subcellularLocation>
</comment>
<dbReference type="InterPro" id="IPR015946">
    <property type="entry name" value="KH_dom-like_a/b"/>
</dbReference>
<dbReference type="GO" id="GO:0030490">
    <property type="term" value="P:maturation of SSU-rRNA"/>
    <property type="evidence" value="ECO:0007669"/>
    <property type="project" value="UniProtKB-UniRule"/>
</dbReference>
<dbReference type="Gene3D" id="3.30.300.20">
    <property type="match status" value="1"/>
</dbReference>
<evidence type="ECO:0000313" key="3">
    <source>
        <dbReference type="EMBL" id="OUM19396.1"/>
    </source>
</evidence>
<dbReference type="GO" id="GO:0043024">
    <property type="term" value="F:ribosomal small subunit binding"/>
    <property type="evidence" value="ECO:0007669"/>
    <property type="project" value="TreeGrafter"/>
</dbReference>
<dbReference type="RefSeq" id="WP_087022454.1">
    <property type="nucleotide sequence ID" value="NZ_CP178353.1"/>
</dbReference>